<protein>
    <submittedName>
        <fullName evidence="8">NiFe-hydrogenase III small subunit</fullName>
    </submittedName>
</protein>
<evidence type="ECO:0000256" key="5">
    <source>
        <dbReference type="ARBA" id="ARBA00023004"/>
    </source>
</evidence>
<keyword evidence="9" id="KW-1185">Reference proteome</keyword>
<evidence type="ECO:0000256" key="6">
    <source>
        <dbReference type="ARBA" id="ARBA00023014"/>
    </source>
</evidence>
<dbReference type="InterPro" id="IPR052375">
    <property type="entry name" value="Complex_I_20kDa-like"/>
</dbReference>
<evidence type="ECO:0000259" key="7">
    <source>
        <dbReference type="Pfam" id="PF01058"/>
    </source>
</evidence>
<comment type="similarity">
    <text evidence="2">Belongs to the complex I 20 kDa subunit family.</text>
</comment>
<gene>
    <name evidence="8" type="ORF">Gocc_1127</name>
</gene>
<dbReference type="OrthoDB" id="9786737at2"/>
<dbReference type="GO" id="GO:0046872">
    <property type="term" value="F:metal ion binding"/>
    <property type="evidence" value="ECO:0007669"/>
    <property type="project" value="UniProtKB-KW"/>
</dbReference>
<dbReference type="Proteomes" id="UP000254134">
    <property type="component" value="Unassembled WGS sequence"/>
</dbReference>
<feature type="domain" description="NADH:ubiquinone oxidoreductase-like 20kDa subunit" evidence="7">
    <location>
        <begin position="36"/>
        <end position="147"/>
    </location>
</feature>
<keyword evidence="4" id="KW-0479">Metal-binding</keyword>
<proteinExistence type="inferred from homology"/>
<comment type="caution">
    <text evidence="8">The sequence shown here is derived from an EMBL/GenBank/DDBJ whole genome shotgun (WGS) entry which is preliminary data.</text>
</comment>
<evidence type="ECO:0000256" key="1">
    <source>
        <dbReference type="ARBA" id="ARBA00001966"/>
    </source>
</evidence>
<keyword evidence="5" id="KW-0408">Iron</keyword>
<evidence type="ECO:0000256" key="4">
    <source>
        <dbReference type="ARBA" id="ARBA00022723"/>
    </source>
</evidence>
<comment type="cofactor">
    <cofactor evidence="1">
        <name>[4Fe-4S] cluster</name>
        <dbReference type="ChEBI" id="CHEBI:49883"/>
    </cofactor>
</comment>
<evidence type="ECO:0000313" key="9">
    <source>
        <dbReference type="Proteomes" id="UP000254134"/>
    </source>
</evidence>
<keyword evidence="6" id="KW-0411">Iron-sulfur</keyword>
<evidence type="ECO:0000313" key="8">
    <source>
        <dbReference type="EMBL" id="RDI75329.1"/>
    </source>
</evidence>
<dbReference type="AlphaFoldDB" id="A0A7M2YZ78"/>
<dbReference type="RefSeq" id="WP_114795544.1">
    <property type="nucleotide sequence ID" value="NZ_QQZY01000002.1"/>
</dbReference>
<dbReference type="EMBL" id="QQZY01000002">
    <property type="protein sequence ID" value="RDI75329.1"/>
    <property type="molecule type" value="Genomic_DNA"/>
</dbReference>
<dbReference type="SUPFAM" id="SSF56770">
    <property type="entry name" value="HydA/Nqo6-like"/>
    <property type="match status" value="1"/>
</dbReference>
<dbReference type="GO" id="GO:0051539">
    <property type="term" value="F:4 iron, 4 sulfur cluster binding"/>
    <property type="evidence" value="ECO:0007669"/>
    <property type="project" value="UniProtKB-KW"/>
</dbReference>
<accession>A0A7M2YZ78</accession>
<reference evidence="9" key="2">
    <citation type="journal article" date="2019" name="MicrobiologyOpen">
        <title>High-quality draft genome sequence of Gaiella occulta isolated from a 150 meter deep mineral water borehole and comparison with the genome sequences of other deep-branching lineages of the phylum Actinobacteria.</title>
        <authorList>
            <person name="Severino R."/>
            <person name="Froufe H.J.C."/>
            <person name="Barroso C."/>
            <person name="Albuquerque L."/>
            <person name="Lobo-da-Cunha A."/>
            <person name="da Costa M.S."/>
            <person name="Egas C."/>
        </authorList>
    </citation>
    <scope>NUCLEOTIDE SEQUENCE [LARGE SCALE GENOMIC DNA]</scope>
    <source>
        <strain evidence="9">F2-233</strain>
    </source>
</reference>
<name>A0A7M2YZ78_9ACTN</name>
<dbReference type="Pfam" id="PF01058">
    <property type="entry name" value="Oxidored_q6"/>
    <property type="match status" value="1"/>
</dbReference>
<dbReference type="InterPro" id="IPR006137">
    <property type="entry name" value="NADH_UbQ_OxRdtase-like_20kDa"/>
</dbReference>
<evidence type="ECO:0000256" key="3">
    <source>
        <dbReference type="ARBA" id="ARBA00022485"/>
    </source>
</evidence>
<dbReference type="Gene3D" id="3.40.50.12280">
    <property type="match status" value="1"/>
</dbReference>
<sequence>MLALLRDLRSLRRTTGLPAAARGRSLAVRHVDCGSCNGCEHELTLLQSPTVDLSRFGIGIVASPRHADVLLVTGPVTTRMREALLTAYAAMPEPRRVAALGDCALGVSVLGCDDEIVGPVESVLPVDLRIPGCPATPEQIASALLELIDRR</sequence>
<organism evidence="8 9">
    <name type="scientific">Gaiella occulta</name>
    <dbReference type="NCBI Taxonomy" id="1002870"/>
    <lineage>
        <taxon>Bacteria</taxon>
        <taxon>Bacillati</taxon>
        <taxon>Actinomycetota</taxon>
        <taxon>Thermoleophilia</taxon>
        <taxon>Gaiellales</taxon>
        <taxon>Gaiellaceae</taxon>
        <taxon>Gaiella</taxon>
    </lineage>
</organism>
<dbReference type="PANTHER" id="PTHR42989">
    <property type="entry name" value="HYDROGENASE-4 COMPONENT I"/>
    <property type="match status" value="1"/>
</dbReference>
<dbReference type="PANTHER" id="PTHR42989:SF1">
    <property type="entry name" value="FORMATE HYDROGENLYASE SUBUNIT 7-RELATED"/>
    <property type="match status" value="1"/>
</dbReference>
<reference evidence="8 9" key="1">
    <citation type="submission" date="2018-07" db="EMBL/GenBank/DDBJ databases">
        <title>High-quality-draft genome sequence of Gaiella occulta.</title>
        <authorList>
            <person name="Severino R."/>
            <person name="Froufe H.J.C."/>
            <person name="Rainey F.A."/>
            <person name="Barroso C."/>
            <person name="Albuquerque L."/>
            <person name="Lobo-Da-Cunha A."/>
            <person name="Da Costa M.S."/>
            <person name="Egas C."/>
        </authorList>
    </citation>
    <scope>NUCLEOTIDE SEQUENCE [LARGE SCALE GENOMIC DNA]</scope>
    <source>
        <strain evidence="8 9">F2-233</strain>
    </source>
</reference>
<evidence type="ECO:0000256" key="2">
    <source>
        <dbReference type="ARBA" id="ARBA00009173"/>
    </source>
</evidence>
<keyword evidence="3" id="KW-0004">4Fe-4S</keyword>